<comment type="caution">
    <text evidence="4">The sequence shown here is derived from an EMBL/GenBank/DDBJ whole genome shotgun (WGS) entry which is preliminary data.</text>
</comment>
<gene>
    <name evidence="4" type="ORF">P4H66_20575</name>
</gene>
<dbReference type="Gene3D" id="1.10.10.10">
    <property type="entry name" value="Winged helix-like DNA-binding domain superfamily/Winged helix DNA-binding domain"/>
    <property type="match status" value="1"/>
</dbReference>
<dbReference type="Pfam" id="PF13280">
    <property type="entry name" value="WYL"/>
    <property type="match status" value="1"/>
</dbReference>
<dbReference type="EMBL" id="JARLKZ010000015">
    <property type="protein sequence ID" value="MEC0242204.1"/>
    <property type="molecule type" value="Genomic_DNA"/>
</dbReference>
<accession>A0ABU6GS80</accession>
<feature type="domain" description="WYL" evidence="2">
    <location>
        <begin position="141"/>
        <end position="212"/>
    </location>
</feature>
<dbReference type="InterPro" id="IPR026881">
    <property type="entry name" value="WYL_dom"/>
</dbReference>
<dbReference type="SUPFAM" id="SSF46785">
    <property type="entry name" value="Winged helix' DNA-binding domain"/>
    <property type="match status" value="1"/>
</dbReference>
<evidence type="ECO:0000259" key="1">
    <source>
        <dbReference type="Pfam" id="PF08279"/>
    </source>
</evidence>
<name>A0ABU6GS80_9BACL</name>
<dbReference type="InterPro" id="IPR036388">
    <property type="entry name" value="WH-like_DNA-bd_sf"/>
</dbReference>
<dbReference type="InterPro" id="IPR057727">
    <property type="entry name" value="WCX_dom"/>
</dbReference>
<evidence type="ECO:0000313" key="5">
    <source>
        <dbReference type="Proteomes" id="UP001344632"/>
    </source>
</evidence>
<protein>
    <submittedName>
        <fullName evidence="4">YafY family protein</fullName>
    </submittedName>
</protein>
<dbReference type="InterPro" id="IPR013196">
    <property type="entry name" value="HTH_11"/>
</dbReference>
<dbReference type="InterPro" id="IPR051534">
    <property type="entry name" value="CBASS_pafABC_assoc_protein"/>
</dbReference>
<sequence>MNRMDRLLAIVLQLQGRKIVRAEELAAQFETSVRTIYRDMQALSEANVPIVGAPGQGYSLMEGYFLPPVSFTASEAVTLLLGAEFVQKKLEPNYGIHAESARTKIEAVLPERVRIEAEQVRGTMRLLSARESGSSRNERMNLEILRRALLERRKVGFRYVKTRSGPDGKKESIRVAAPYGLVHVQGAWMLVAACELRQDIRHFRLSRMAELEQLEMEYELPPDFQLEDYKPPDDRGLEIILLADISIADRVRESDNYYIDALEEHSEGLRIKLRVRQIEEILSWVLSWGSGIRVQEPESLRTRVIEEAEKLLKRY</sequence>
<feature type="domain" description="Helix-turn-helix type 11" evidence="1">
    <location>
        <begin position="6"/>
        <end position="58"/>
    </location>
</feature>
<dbReference type="InterPro" id="IPR036390">
    <property type="entry name" value="WH_DNA-bd_sf"/>
</dbReference>
<organism evidence="4 5">
    <name type="scientific">Paenibacillus dokdonensis</name>
    <dbReference type="NCBI Taxonomy" id="2567944"/>
    <lineage>
        <taxon>Bacteria</taxon>
        <taxon>Bacillati</taxon>
        <taxon>Bacillota</taxon>
        <taxon>Bacilli</taxon>
        <taxon>Bacillales</taxon>
        <taxon>Paenibacillaceae</taxon>
        <taxon>Paenibacillus</taxon>
    </lineage>
</organism>
<evidence type="ECO:0000313" key="4">
    <source>
        <dbReference type="EMBL" id="MEC0242204.1"/>
    </source>
</evidence>
<dbReference type="PANTHER" id="PTHR34580">
    <property type="match status" value="1"/>
</dbReference>
<dbReference type="PANTHER" id="PTHR34580:SF3">
    <property type="entry name" value="PROTEIN PAFB"/>
    <property type="match status" value="1"/>
</dbReference>
<dbReference type="PIRSF" id="PIRSF016838">
    <property type="entry name" value="PafC"/>
    <property type="match status" value="1"/>
</dbReference>
<evidence type="ECO:0000259" key="3">
    <source>
        <dbReference type="Pfam" id="PF25583"/>
    </source>
</evidence>
<reference evidence="4 5" key="1">
    <citation type="submission" date="2023-03" db="EMBL/GenBank/DDBJ databases">
        <title>Bacillus Genome Sequencing.</title>
        <authorList>
            <person name="Dunlap C."/>
        </authorList>
    </citation>
    <scope>NUCLEOTIDE SEQUENCE [LARGE SCALE GENOMIC DNA]</scope>
    <source>
        <strain evidence="4 5">BD-525</strain>
    </source>
</reference>
<keyword evidence="5" id="KW-1185">Reference proteome</keyword>
<dbReference type="RefSeq" id="WP_326089955.1">
    <property type="nucleotide sequence ID" value="NZ_JARLKZ010000015.1"/>
</dbReference>
<dbReference type="Pfam" id="PF25583">
    <property type="entry name" value="WCX"/>
    <property type="match status" value="1"/>
</dbReference>
<proteinExistence type="predicted"/>
<evidence type="ECO:0000259" key="2">
    <source>
        <dbReference type="Pfam" id="PF13280"/>
    </source>
</evidence>
<feature type="domain" description="WCX" evidence="3">
    <location>
        <begin position="239"/>
        <end position="312"/>
    </location>
</feature>
<dbReference type="Pfam" id="PF08279">
    <property type="entry name" value="HTH_11"/>
    <property type="match status" value="1"/>
</dbReference>
<dbReference type="PROSITE" id="PS52050">
    <property type="entry name" value="WYL"/>
    <property type="match status" value="1"/>
</dbReference>
<dbReference type="Proteomes" id="UP001344632">
    <property type="component" value="Unassembled WGS sequence"/>
</dbReference>
<dbReference type="InterPro" id="IPR028349">
    <property type="entry name" value="PafC-like"/>
</dbReference>